<organism evidence="2 3">
    <name type="scientific">Athelia psychrophila</name>
    <dbReference type="NCBI Taxonomy" id="1759441"/>
    <lineage>
        <taxon>Eukaryota</taxon>
        <taxon>Fungi</taxon>
        <taxon>Dikarya</taxon>
        <taxon>Basidiomycota</taxon>
        <taxon>Agaricomycotina</taxon>
        <taxon>Agaricomycetes</taxon>
        <taxon>Agaricomycetidae</taxon>
        <taxon>Atheliales</taxon>
        <taxon>Atheliaceae</taxon>
        <taxon>Athelia</taxon>
    </lineage>
</organism>
<dbReference type="OrthoDB" id="2674399at2759"/>
<feature type="region of interest" description="Disordered" evidence="1">
    <location>
        <begin position="184"/>
        <end position="210"/>
    </location>
</feature>
<proteinExistence type="predicted"/>
<keyword evidence="3" id="KW-1185">Reference proteome</keyword>
<dbReference type="EMBL" id="KV417980">
    <property type="protein sequence ID" value="KZP03935.1"/>
    <property type="molecule type" value="Genomic_DNA"/>
</dbReference>
<accession>A0A167UGV0</accession>
<name>A0A167UGV0_9AGAM</name>
<sequence>MVQTEMPKPSADKISTIKAMMKEKPEKTVLELHLANNAPNSPDTHSCMLKNPHIFVDSHSSNIPVMAASHGVKRGYGIDHQYAVLLDLDSNSDNDDGGTKTFNLEAILQCISSQYPNTNFREFEEALRLHGVTYLDVAAQFSTSWYMTKIHMSEGKAILFREWVMKHMVKREEVKWKVKDKKRVRLSSPVDDGPGKENIPPKASSSRRAD</sequence>
<dbReference type="AlphaFoldDB" id="A0A167UGV0"/>
<evidence type="ECO:0000313" key="3">
    <source>
        <dbReference type="Proteomes" id="UP000076532"/>
    </source>
</evidence>
<gene>
    <name evidence="2" type="ORF">FIBSPDRAFT_904646</name>
</gene>
<reference evidence="2 3" key="1">
    <citation type="journal article" date="2016" name="Mol. Biol. Evol.">
        <title>Comparative Genomics of Early-Diverging Mushroom-Forming Fungi Provides Insights into the Origins of Lignocellulose Decay Capabilities.</title>
        <authorList>
            <person name="Nagy L.G."/>
            <person name="Riley R."/>
            <person name="Tritt A."/>
            <person name="Adam C."/>
            <person name="Daum C."/>
            <person name="Floudas D."/>
            <person name="Sun H."/>
            <person name="Yadav J.S."/>
            <person name="Pangilinan J."/>
            <person name="Larsson K.H."/>
            <person name="Matsuura K."/>
            <person name="Barry K."/>
            <person name="Labutti K."/>
            <person name="Kuo R."/>
            <person name="Ohm R.A."/>
            <person name="Bhattacharya S.S."/>
            <person name="Shirouzu T."/>
            <person name="Yoshinaga Y."/>
            <person name="Martin F.M."/>
            <person name="Grigoriev I.V."/>
            <person name="Hibbett D.S."/>
        </authorList>
    </citation>
    <scope>NUCLEOTIDE SEQUENCE [LARGE SCALE GENOMIC DNA]</scope>
    <source>
        <strain evidence="2 3">CBS 109695</strain>
    </source>
</reference>
<evidence type="ECO:0000313" key="2">
    <source>
        <dbReference type="EMBL" id="KZP03935.1"/>
    </source>
</evidence>
<dbReference type="Proteomes" id="UP000076532">
    <property type="component" value="Unassembled WGS sequence"/>
</dbReference>
<evidence type="ECO:0000256" key="1">
    <source>
        <dbReference type="SAM" id="MobiDB-lite"/>
    </source>
</evidence>
<protein>
    <submittedName>
        <fullName evidence="2">Uncharacterized protein</fullName>
    </submittedName>
</protein>